<evidence type="ECO:0000313" key="3">
    <source>
        <dbReference type="Proteomes" id="UP000316291"/>
    </source>
</evidence>
<evidence type="ECO:0000256" key="1">
    <source>
        <dbReference type="SAM" id="Phobius"/>
    </source>
</evidence>
<gene>
    <name evidence="2" type="ORF">IQ16_03205</name>
</gene>
<keyword evidence="1" id="KW-0472">Membrane</keyword>
<comment type="caution">
    <text evidence="2">The sequence shown here is derived from an EMBL/GenBank/DDBJ whole genome shotgun (WGS) entry which is preliminary data.</text>
</comment>
<dbReference type="EMBL" id="VLLA01000007">
    <property type="protein sequence ID" value="TWI70795.1"/>
    <property type="molecule type" value="Genomic_DNA"/>
</dbReference>
<dbReference type="RefSeq" id="WP_145831606.1">
    <property type="nucleotide sequence ID" value="NZ_VLLA01000007.1"/>
</dbReference>
<reference evidence="2 3" key="1">
    <citation type="journal article" date="2015" name="Stand. Genomic Sci.">
        <title>Genomic Encyclopedia of Bacterial and Archaeal Type Strains, Phase III: the genomes of soil and plant-associated and newly described type strains.</title>
        <authorList>
            <person name="Whitman W.B."/>
            <person name="Woyke T."/>
            <person name="Klenk H.P."/>
            <person name="Zhou Y."/>
            <person name="Lilburn T.G."/>
            <person name="Beck B.J."/>
            <person name="De Vos P."/>
            <person name="Vandamme P."/>
            <person name="Eisen J.A."/>
            <person name="Garrity G."/>
            <person name="Hugenholtz P."/>
            <person name="Kyrpides N.C."/>
        </authorList>
    </citation>
    <scope>NUCLEOTIDE SEQUENCE [LARGE SCALE GENOMIC DNA]</scope>
    <source>
        <strain evidence="2 3">CGMCC 1.10948</strain>
    </source>
</reference>
<dbReference type="AlphaFoldDB" id="A0A562RNX5"/>
<feature type="transmembrane region" description="Helical" evidence="1">
    <location>
        <begin position="12"/>
        <end position="34"/>
    </location>
</feature>
<proteinExistence type="predicted"/>
<keyword evidence="1" id="KW-1133">Transmembrane helix</keyword>
<sequence>MLRQYKVAWQQLWWFSVVIRQFAGGIALACWIVASTLTSASVAEPIKPPGSRISLEPPKGFAVATTFSGFLDQEGSASIVLVEFPPAAFEQIRAGISAEAMARHGMRLLSTETIEGLPYEQVTVRAEQRTGNQTFDKWMLNVKGPDMVAIVTMSIPRPAPARLSDAVIRATLASVRISAVSTSDPIAALPFSIEPTSRFKYRKPLAGRGLLAKETPPPPEGKLDDVGFVVTLAADGRAGPGCLDSAPLDLSGFLPGYAERGALRFCRCVGRA</sequence>
<keyword evidence="1" id="KW-0812">Transmembrane</keyword>
<organism evidence="2 3">
    <name type="scientific">Bradyrhizobium huanghuaihaiense</name>
    <dbReference type="NCBI Taxonomy" id="990078"/>
    <lineage>
        <taxon>Bacteria</taxon>
        <taxon>Pseudomonadati</taxon>
        <taxon>Pseudomonadota</taxon>
        <taxon>Alphaproteobacteria</taxon>
        <taxon>Hyphomicrobiales</taxon>
        <taxon>Nitrobacteraceae</taxon>
        <taxon>Bradyrhizobium</taxon>
    </lineage>
</organism>
<dbReference type="Proteomes" id="UP000316291">
    <property type="component" value="Unassembled WGS sequence"/>
</dbReference>
<evidence type="ECO:0000313" key="2">
    <source>
        <dbReference type="EMBL" id="TWI70795.1"/>
    </source>
</evidence>
<name>A0A562RNX5_9BRAD</name>
<dbReference type="OrthoDB" id="7926124at2"/>
<protein>
    <submittedName>
        <fullName evidence="2">Uncharacterized protein</fullName>
    </submittedName>
</protein>
<keyword evidence="3" id="KW-1185">Reference proteome</keyword>
<accession>A0A562RNX5</accession>